<dbReference type="Gene3D" id="3.40.190.10">
    <property type="entry name" value="Periplasmic binding protein-like II"/>
    <property type="match status" value="1"/>
</dbReference>
<feature type="signal peptide" evidence="2">
    <location>
        <begin position="1"/>
        <end position="21"/>
    </location>
</feature>
<comment type="caution">
    <text evidence="3">The sequence shown here is derived from an EMBL/GenBank/DDBJ whole genome shotgun (WGS) entry which is preliminary data.</text>
</comment>
<dbReference type="EMBL" id="JACORU010000009">
    <property type="protein sequence ID" value="MBC5767210.1"/>
    <property type="molecule type" value="Genomic_DNA"/>
</dbReference>
<dbReference type="PANTHER" id="PTHR42928">
    <property type="entry name" value="TRICARBOXYLATE-BINDING PROTEIN"/>
    <property type="match status" value="1"/>
</dbReference>
<dbReference type="AlphaFoldDB" id="A0A923S476"/>
<keyword evidence="2" id="KW-0732">Signal</keyword>
<accession>A0A923S476</accession>
<evidence type="ECO:0000256" key="1">
    <source>
        <dbReference type="ARBA" id="ARBA00006987"/>
    </source>
</evidence>
<dbReference type="SUPFAM" id="SSF53850">
    <property type="entry name" value="Periplasmic binding protein-like II"/>
    <property type="match status" value="1"/>
</dbReference>
<evidence type="ECO:0000256" key="2">
    <source>
        <dbReference type="SAM" id="SignalP"/>
    </source>
</evidence>
<feature type="chain" id="PRO_5037059108" evidence="2">
    <location>
        <begin position="22"/>
        <end position="317"/>
    </location>
</feature>
<dbReference type="InterPro" id="IPR042100">
    <property type="entry name" value="Bug_dom1"/>
</dbReference>
<keyword evidence="4" id="KW-1185">Reference proteome</keyword>
<dbReference type="Gene3D" id="3.40.190.150">
    <property type="entry name" value="Bordetella uptake gene, domain 1"/>
    <property type="match status" value="1"/>
</dbReference>
<comment type="similarity">
    <text evidence="1">Belongs to the UPF0065 (bug) family.</text>
</comment>
<dbReference type="PIRSF" id="PIRSF017082">
    <property type="entry name" value="YflP"/>
    <property type="match status" value="1"/>
</dbReference>
<dbReference type="InterPro" id="IPR005064">
    <property type="entry name" value="BUG"/>
</dbReference>
<organism evidence="3 4">
    <name type="scientific">Ramlibacter albus</name>
    <dbReference type="NCBI Taxonomy" id="2079448"/>
    <lineage>
        <taxon>Bacteria</taxon>
        <taxon>Pseudomonadati</taxon>
        <taxon>Pseudomonadota</taxon>
        <taxon>Betaproteobacteria</taxon>
        <taxon>Burkholderiales</taxon>
        <taxon>Comamonadaceae</taxon>
        <taxon>Ramlibacter</taxon>
    </lineage>
</organism>
<evidence type="ECO:0000313" key="3">
    <source>
        <dbReference type="EMBL" id="MBC5767210.1"/>
    </source>
</evidence>
<dbReference type="Pfam" id="PF03401">
    <property type="entry name" value="TctC"/>
    <property type="match status" value="1"/>
</dbReference>
<dbReference type="RefSeq" id="WP_187083694.1">
    <property type="nucleotide sequence ID" value="NZ_JACORU010000009.1"/>
</dbReference>
<dbReference type="Proteomes" id="UP000596827">
    <property type="component" value="Unassembled WGS sequence"/>
</dbReference>
<evidence type="ECO:0000313" key="4">
    <source>
        <dbReference type="Proteomes" id="UP000596827"/>
    </source>
</evidence>
<gene>
    <name evidence="3" type="ORF">H8R02_22275</name>
</gene>
<sequence length="317" mass="32789">MDRRNFSLAALAAALAPTAFADNTVKFILPNATGSGVDAITRSAAPALGKALGASVVVDNQPGAGGVVGLQALARSAPDGNTLSVVSNNVVIFPSVLKSLPFDMPGDFTPIAIVGATPMVLVVNPTKLPVKDAKEFFAALKAKPDGYNFASGGNGTILHLASEMVLDAAGVKAKHIPYKGVGPMVTDLIGGQVDFGTAALPSVHSQIKAGTLRPIGMLTPQRTPAAPEIPTFAEQGLKDFSLDAWFAVIGPKNLPAAQVKKVHDALVAAFNDPAVKETMAKQGNTINISTPEQAQAGFRRELQRFAALVKKVGLEPQ</sequence>
<name>A0A923S476_9BURK</name>
<protein>
    <submittedName>
        <fullName evidence="3">Tripartite tricarboxylate transporter substrate binding protein</fullName>
    </submittedName>
</protein>
<dbReference type="CDD" id="cd07012">
    <property type="entry name" value="PBP2_Bug_TTT"/>
    <property type="match status" value="1"/>
</dbReference>
<proteinExistence type="inferred from homology"/>
<dbReference type="PANTHER" id="PTHR42928:SF5">
    <property type="entry name" value="BLR1237 PROTEIN"/>
    <property type="match status" value="1"/>
</dbReference>
<reference evidence="3" key="1">
    <citation type="submission" date="2020-08" db="EMBL/GenBank/DDBJ databases">
        <title>Ramlibacter sp. GTP1 16S ribosomal RNA gene genome sequencing and assembly.</title>
        <authorList>
            <person name="Kang M."/>
        </authorList>
    </citation>
    <scope>NUCLEOTIDE SEQUENCE</scope>
    <source>
        <strain evidence="3">GTP1</strain>
    </source>
</reference>